<evidence type="ECO:0000313" key="3">
    <source>
        <dbReference type="Proteomes" id="UP000276542"/>
    </source>
</evidence>
<gene>
    <name evidence="2" type="ORF">D4739_08840</name>
</gene>
<organism evidence="2 3">
    <name type="scientific">Nocardioides cavernaquae</name>
    <dbReference type="NCBI Taxonomy" id="2321396"/>
    <lineage>
        <taxon>Bacteria</taxon>
        <taxon>Bacillati</taxon>
        <taxon>Actinomycetota</taxon>
        <taxon>Actinomycetes</taxon>
        <taxon>Propionibacteriales</taxon>
        <taxon>Nocardioidaceae</taxon>
        <taxon>Nocardioides</taxon>
    </lineage>
</organism>
<keyword evidence="1" id="KW-0472">Membrane</keyword>
<proteinExistence type="predicted"/>
<dbReference type="EMBL" id="QYRP01000002">
    <property type="protein sequence ID" value="RJS46307.1"/>
    <property type="molecule type" value="Genomic_DNA"/>
</dbReference>
<feature type="transmembrane region" description="Helical" evidence="1">
    <location>
        <begin position="135"/>
        <end position="157"/>
    </location>
</feature>
<keyword evidence="3" id="KW-1185">Reference proteome</keyword>
<feature type="transmembrane region" description="Helical" evidence="1">
    <location>
        <begin position="80"/>
        <end position="98"/>
    </location>
</feature>
<reference evidence="3" key="1">
    <citation type="submission" date="2018-09" db="EMBL/GenBank/DDBJ databases">
        <authorList>
            <person name="Zhu H."/>
        </authorList>
    </citation>
    <scope>NUCLEOTIDE SEQUENCE [LARGE SCALE GENOMIC DNA]</scope>
    <source>
        <strain evidence="3">K1W22B-1</strain>
    </source>
</reference>
<dbReference type="OrthoDB" id="3790773at2"/>
<name>A0A3A5HEI8_9ACTN</name>
<dbReference type="RefSeq" id="WP_120060280.1">
    <property type="nucleotide sequence ID" value="NZ_QYRP01000002.1"/>
</dbReference>
<accession>A0A3A5HEI8</accession>
<dbReference type="Proteomes" id="UP000276542">
    <property type="component" value="Unassembled WGS sequence"/>
</dbReference>
<keyword evidence="1" id="KW-0812">Transmembrane</keyword>
<feature type="transmembrane region" description="Helical" evidence="1">
    <location>
        <begin position="110"/>
        <end position="129"/>
    </location>
</feature>
<evidence type="ECO:0000313" key="2">
    <source>
        <dbReference type="EMBL" id="RJS46307.1"/>
    </source>
</evidence>
<protein>
    <submittedName>
        <fullName evidence="2">Uncharacterized protein</fullName>
    </submittedName>
</protein>
<comment type="caution">
    <text evidence="2">The sequence shown here is derived from an EMBL/GenBank/DDBJ whole genome shotgun (WGS) entry which is preliminary data.</text>
</comment>
<evidence type="ECO:0000256" key="1">
    <source>
        <dbReference type="SAM" id="Phobius"/>
    </source>
</evidence>
<keyword evidence="1" id="KW-1133">Transmembrane helix</keyword>
<dbReference type="AlphaFoldDB" id="A0A3A5HEI8"/>
<sequence length="170" mass="17822">MRSLGLVGWGFLLVLLDLNFEHVDVIPDVIGWLMCLAGLGNLPRTGWFLLARLGAATGLVSAAAAALDAPYDWFIQTGDFVAQLALVVGICAGVQPLLADERHRATARAILTASVGIDLAALALVLLGGGDTSDLAPIVVPLAIAALAVAIWFLVFLRRVSRIEPVEATT</sequence>